<gene>
    <name evidence="15" type="ORF">BCF59_0737</name>
</gene>
<dbReference type="PROSITE" id="PS51098">
    <property type="entry name" value="PTS_EIIB_TYPE_1"/>
    <property type="match status" value="1"/>
</dbReference>
<feature type="transmembrane region" description="Helical" evidence="12">
    <location>
        <begin position="423"/>
        <end position="442"/>
    </location>
</feature>
<dbReference type="PROSITE" id="PS51103">
    <property type="entry name" value="PTS_EIIC_TYPE_1"/>
    <property type="match status" value="1"/>
</dbReference>
<evidence type="ECO:0000256" key="5">
    <source>
        <dbReference type="ARBA" id="ARBA00022679"/>
    </source>
</evidence>
<evidence type="ECO:0000256" key="2">
    <source>
        <dbReference type="ARBA" id="ARBA00022448"/>
    </source>
</evidence>
<evidence type="ECO:0000256" key="10">
    <source>
        <dbReference type="ARBA" id="ARBA00023136"/>
    </source>
</evidence>
<dbReference type="EMBL" id="SOCN01000006">
    <property type="protein sequence ID" value="TDV22701.1"/>
    <property type="molecule type" value="Genomic_DNA"/>
</dbReference>
<evidence type="ECO:0000259" key="13">
    <source>
        <dbReference type="PROSITE" id="PS51098"/>
    </source>
</evidence>
<keyword evidence="5" id="KW-0808">Transferase</keyword>
<keyword evidence="8" id="KW-0418">Kinase</keyword>
<reference evidence="15 16" key="1">
    <citation type="submission" date="2019-03" db="EMBL/GenBank/DDBJ databases">
        <title>Genomic Encyclopedia of Archaeal and Bacterial Type Strains, Phase II (KMG-II): from individual species to whole genera.</title>
        <authorList>
            <person name="Goeker M."/>
        </authorList>
    </citation>
    <scope>NUCLEOTIDE SEQUENCE [LARGE SCALE GENOMIC DNA]</scope>
    <source>
        <strain evidence="15 16">ATCC 35214</strain>
    </source>
</reference>
<evidence type="ECO:0000256" key="3">
    <source>
        <dbReference type="ARBA" id="ARBA00022475"/>
    </source>
</evidence>
<protein>
    <submittedName>
        <fullName evidence="15">PTS system glucose-specific IIC component/PTS system N-acetylglucosamine-specific IIC component</fullName>
    </submittedName>
</protein>
<dbReference type="RefSeq" id="WP_318025692.1">
    <property type="nucleotide sequence ID" value="NZ_SOCN01000006.1"/>
</dbReference>
<feature type="domain" description="PTS EIIC type-1" evidence="14">
    <location>
        <begin position="22"/>
        <end position="494"/>
    </location>
</feature>
<dbReference type="CDD" id="cd00212">
    <property type="entry name" value="PTS_IIB_glc"/>
    <property type="match status" value="1"/>
</dbReference>
<evidence type="ECO:0000256" key="12">
    <source>
        <dbReference type="SAM" id="Phobius"/>
    </source>
</evidence>
<feature type="transmembrane region" description="Helical" evidence="12">
    <location>
        <begin position="393"/>
        <end position="416"/>
    </location>
</feature>
<dbReference type="GO" id="GO:0008982">
    <property type="term" value="F:protein-N(PI)-phosphohistidine-sugar phosphotransferase activity"/>
    <property type="evidence" value="ECO:0007669"/>
    <property type="project" value="InterPro"/>
</dbReference>
<evidence type="ECO:0000259" key="14">
    <source>
        <dbReference type="PROSITE" id="PS51103"/>
    </source>
</evidence>
<keyword evidence="7 12" id="KW-0812">Transmembrane</keyword>
<dbReference type="GO" id="GO:0009401">
    <property type="term" value="P:phosphoenolpyruvate-dependent sugar phosphotransferase system"/>
    <property type="evidence" value="ECO:0007669"/>
    <property type="project" value="UniProtKB-KW"/>
</dbReference>
<dbReference type="GO" id="GO:0005886">
    <property type="term" value="C:plasma membrane"/>
    <property type="evidence" value="ECO:0007669"/>
    <property type="project" value="UniProtKB-SubCell"/>
</dbReference>
<feature type="transmembrane region" description="Helical" evidence="12">
    <location>
        <begin position="462"/>
        <end position="482"/>
    </location>
</feature>
<sequence length="598" mass="64806">MNINTTTKTNTKSLKLKNLFFGNWMKKLSKIGSALMFPIAVLPIAAILLRIGVEIPTDSTFGKFVQILLTKSGDIVFSNLYILFAVGVAFAFTKDKRGEAAFAGFLGIIILSAIMVELSDLYYGSLFSRSIESYATGFDSEKYKKEGIKEIVTIINLRTVSGFTSIFGKNTSAVLSNNVLNGIVVGSIVAWVYNRANNVSLPKVLGFFSGKRLIPALSIIVIIIFSIIWAAIFPWIGYVIYKISQAMSNSVSSLSDNKSNNTTYDLSVGARFTRAGIMGGYGFINRLLIPFGLHHIPNNIFWFSLGTFPSELDPSQTVSGDINIFLKGRAVGNPGGIFQAGFFPMMMFGLPALVGAFIFTAETKEQKIKVASLFGSAALVSFLTGITEPIEFAFLYVSPLLYLFHALLTGIFAFVTGAFGIQLGFGFSAGLLDYILSIPKSLRIINESGYSTLNTVLANPGWIFLIGATTAIAYFGIGVLSIKKLGLSTPGRKEGIIRSEEETTTTIATEITNPGLSEKAKKIVVGFGGWDNIIEYENCSTRLRYVVKDGSLVSEDVIKRAGAFGLVKVSDNSFQAIIGVEAESLNNQITSHKGEPLE</sequence>
<keyword evidence="3" id="KW-1003">Cell membrane</keyword>
<dbReference type="Proteomes" id="UP000295757">
    <property type="component" value="Unassembled WGS sequence"/>
</dbReference>
<comment type="caution">
    <text evidence="15">The sequence shown here is derived from an EMBL/GenBank/DDBJ whole genome shotgun (WGS) entry which is preliminary data.</text>
</comment>
<feature type="transmembrane region" description="Helical" evidence="12">
    <location>
        <begin position="213"/>
        <end position="241"/>
    </location>
</feature>
<evidence type="ECO:0000256" key="6">
    <source>
        <dbReference type="ARBA" id="ARBA00022683"/>
    </source>
</evidence>
<name>A0A4R7UDG3_9BACT</name>
<evidence type="ECO:0000313" key="16">
    <source>
        <dbReference type="Proteomes" id="UP000295757"/>
    </source>
</evidence>
<dbReference type="InterPro" id="IPR003352">
    <property type="entry name" value="PTS_EIIC"/>
</dbReference>
<evidence type="ECO:0000256" key="11">
    <source>
        <dbReference type="PROSITE-ProRule" id="PRU00421"/>
    </source>
</evidence>
<comment type="subcellular location">
    <subcellularLocation>
        <location evidence="1">Cell membrane</location>
        <topology evidence="1">Multi-pass membrane protein</topology>
    </subcellularLocation>
</comment>
<dbReference type="InterPro" id="IPR036878">
    <property type="entry name" value="Glu_permease_IIB"/>
</dbReference>
<dbReference type="PANTHER" id="PTHR30009:SF20">
    <property type="entry name" value="PTS SYSTEM GLUCOSE-SPECIFIC EIICB COMPONENT-RELATED"/>
    <property type="match status" value="1"/>
</dbReference>
<keyword evidence="6" id="KW-0598">Phosphotransferase system</keyword>
<evidence type="ECO:0000313" key="15">
    <source>
        <dbReference type="EMBL" id="TDV22701.1"/>
    </source>
</evidence>
<feature type="domain" description="PTS EIIB type-1" evidence="13">
    <location>
        <begin position="517"/>
        <end position="598"/>
    </location>
</feature>
<dbReference type="Pfam" id="PF00367">
    <property type="entry name" value="PTS_EIIB"/>
    <property type="match status" value="1"/>
</dbReference>
<keyword evidence="2" id="KW-0813">Transport</keyword>
<proteinExistence type="predicted"/>
<evidence type="ECO:0000256" key="8">
    <source>
        <dbReference type="ARBA" id="ARBA00022777"/>
    </source>
</evidence>
<evidence type="ECO:0000256" key="4">
    <source>
        <dbReference type="ARBA" id="ARBA00022597"/>
    </source>
</evidence>
<dbReference type="InterPro" id="IPR001996">
    <property type="entry name" value="PTS_IIB_1"/>
</dbReference>
<dbReference type="InterPro" id="IPR018113">
    <property type="entry name" value="PTrfase_EIIB_Cys"/>
</dbReference>
<dbReference type="GO" id="GO:0016301">
    <property type="term" value="F:kinase activity"/>
    <property type="evidence" value="ECO:0007669"/>
    <property type="project" value="UniProtKB-KW"/>
</dbReference>
<dbReference type="SUPFAM" id="SSF55604">
    <property type="entry name" value="Glucose permease domain IIB"/>
    <property type="match status" value="1"/>
</dbReference>
<keyword evidence="10 12" id="KW-0472">Membrane</keyword>
<feature type="transmembrane region" description="Helical" evidence="12">
    <location>
        <begin position="75"/>
        <end position="93"/>
    </location>
</feature>
<dbReference type="PANTHER" id="PTHR30009">
    <property type="entry name" value="CYTOCHROME C-TYPE SYNTHESIS PROTEIN AND PTS TRANSMEMBRANE COMPONENT"/>
    <property type="match status" value="1"/>
</dbReference>
<dbReference type="GO" id="GO:0090563">
    <property type="term" value="F:protein-phosphocysteine-sugar phosphotransferase activity"/>
    <property type="evidence" value="ECO:0007669"/>
    <property type="project" value="TreeGrafter"/>
</dbReference>
<dbReference type="InterPro" id="IPR050429">
    <property type="entry name" value="PTS_Glucose_EIICBA"/>
</dbReference>
<keyword evidence="16" id="KW-1185">Reference proteome</keyword>
<dbReference type="InterPro" id="IPR013013">
    <property type="entry name" value="PTS_EIIC_1"/>
</dbReference>
<feature type="transmembrane region" description="Helical" evidence="12">
    <location>
        <begin position="100"/>
        <end position="118"/>
    </location>
</feature>
<feature type="transmembrane region" description="Helical" evidence="12">
    <location>
        <begin position="337"/>
        <end position="358"/>
    </location>
</feature>
<evidence type="ECO:0000256" key="7">
    <source>
        <dbReference type="ARBA" id="ARBA00022692"/>
    </source>
</evidence>
<dbReference type="AlphaFoldDB" id="A0A4R7UDG3"/>
<accession>A0A4R7UDG3</accession>
<feature type="active site" description="Phosphocysteine intermediate; for EIIB activity" evidence="11">
    <location>
        <position position="539"/>
    </location>
</feature>
<keyword evidence="4" id="KW-0762">Sugar transport</keyword>
<keyword evidence="9 12" id="KW-1133">Transmembrane helix</keyword>
<dbReference type="Gene3D" id="3.30.1360.60">
    <property type="entry name" value="Glucose permease domain IIB"/>
    <property type="match status" value="1"/>
</dbReference>
<dbReference type="Pfam" id="PF02378">
    <property type="entry name" value="PTS_EIIC"/>
    <property type="match status" value="1"/>
</dbReference>
<feature type="transmembrane region" description="Helical" evidence="12">
    <location>
        <begin position="34"/>
        <end position="55"/>
    </location>
</feature>
<evidence type="ECO:0000256" key="9">
    <source>
        <dbReference type="ARBA" id="ARBA00022989"/>
    </source>
</evidence>
<feature type="transmembrane region" description="Helical" evidence="12">
    <location>
        <begin position="173"/>
        <end position="193"/>
    </location>
</feature>
<organism evidence="15 16">
    <name type="scientific">Mycoplasmopsis mustelae</name>
    <dbReference type="NCBI Taxonomy" id="171289"/>
    <lineage>
        <taxon>Bacteria</taxon>
        <taxon>Bacillati</taxon>
        <taxon>Mycoplasmatota</taxon>
        <taxon>Mycoplasmoidales</taxon>
        <taxon>Metamycoplasmataceae</taxon>
        <taxon>Mycoplasmopsis</taxon>
    </lineage>
</organism>
<evidence type="ECO:0000256" key="1">
    <source>
        <dbReference type="ARBA" id="ARBA00004651"/>
    </source>
</evidence>
<feature type="transmembrane region" description="Helical" evidence="12">
    <location>
        <begin position="370"/>
        <end position="387"/>
    </location>
</feature>